<dbReference type="GeneTree" id="ENSGT00940000175967"/>
<reference evidence="2" key="3">
    <citation type="journal article" date="2014" name="Nature">
        <title>Elephant shark genome provides unique insights into gnathostome evolution.</title>
        <authorList>
            <consortium name="International Elephant Shark Genome Sequencing Consortium"/>
            <person name="Venkatesh B."/>
            <person name="Lee A.P."/>
            <person name="Ravi V."/>
            <person name="Maurya A.K."/>
            <person name="Lian M.M."/>
            <person name="Swann J.B."/>
            <person name="Ohta Y."/>
            <person name="Flajnik M.F."/>
            <person name="Sutoh Y."/>
            <person name="Kasahara M."/>
            <person name="Hoon S."/>
            <person name="Gangu V."/>
            <person name="Roy S.W."/>
            <person name="Irimia M."/>
            <person name="Korzh V."/>
            <person name="Kondrychyn I."/>
            <person name="Lim Z.W."/>
            <person name="Tay B.H."/>
            <person name="Tohari S."/>
            <person name="Kong K.W."/>
            <person name="Ho S."/>
            <person name="Lorente-Galdos B."/>
            <person name="Quilez J."/>
            <person name="Marques-Bonet T."/>
            <person name="Raney B.J."/>
            <person name="Ingham P.W."/>
            <person name="Tay A."/>
            <person name="Hillier L.W."/>
            <person name="Minx P."/>
            <person name="Boehm T."/>
            <person name="Wilson R.K."/>
            <person name="Brenner S."/>
            <person name="Warren W.C."/>
        </authorList>
    </citation>
    <scope>NUCLEOTIDE SEQUENCE [LARGE SCALE GENOMIC DNA]</scope>
</reference>
<protein>
    <submittedName>
        <fullName evidence="1">Uncharacterized protein</fullName>
    </submittedName>
</protein>
<name>A0A4W3GDS3_CALMI</name>
<dbReference type="InParanoid" id="A0A4W3GDS3"/>
<organism evidence="1 2">
    <name type="scientific">Callorhinchus milii</name>
    <name type="common">Ghost shark</name>
    <dbReference type="NCBI Taxonomy" id="7868"/>
    <lineage>
        <taxon>Eukaryota</taxon>
        <taxon>Metazoa</taxon>
        <taxon>Chordata</taxon>
        <taxon>Craniata</taxon>
        <taxon>Vertebrata</taxon>
        <taxon>Chondrichthyes</taxon>
        <taxon>Holocephali</taxon>
        <taxon>Chimaeriformes</taxon>
        <taxon>Callorhinchidae</taxon>
        <taxon>Callorhinchus</taxon>
    </lineage>
</organism>
<evidence type="ECO:0000313" key="1">
    <source>
        <dbReference type="Ensembl" id="ENSCMIP00000001491.1"/>
    </source>
</evidence>
<reference evidence="1" key="5">
    <citation type="submission" date="2025-09" db="UniProtKB">
        <authorList>
            <consortium name="Ensembl"/>
        </authorList>
    </citation>
    <scope>IDENTIFICATION</scope>
</reference>
<reference evidence="1" key="4">
    <citation type="submission" date="2025-08" db="UniProtKB">
        <authorList>
            <consortium name="Ensembl"/>
        </authorList>
    </citation>
    <scope>IDENTIFICATION</scope>
</reference>
<dbReference type="STRING" id="7868.ENSCMIP00000001491"/>
<sequence length="37" mass="4218">MTVTDGRQERVMFDKITSRIQKLCYGLNPDFVDPVSG</sequence>
<keyword evidence="2" id="KW-1185">Reference proteome</keyword>
<dbReference type="Ensembl" id="ENSCMIT00000001555.1">
    <property type="protein sequence ID" value="ENSCMIP00000001491.1"/>
    <property type="gene ID" value="ENSCMIG00000000953.1"/>
</dbReference>
<reference evidence="2" key="1">
    <citation type="journal article" date="2006" name="Science">
        <title>Ancient noncoding elements conserved in the human genome.</title>
        <authorList>
            <person name="Venkatesh B."/>
            <person name="Kirkness E.F."/>
            <person name="Loh Y.H."/>
            <person name="Halpern A.L."/>
            <person name="Lee A.P."/>
            <person name="Johnson J."/>
            <person name="Dandona N."/>
            <person name="Viswanathan L.D."/>
            <person name="Tay A."/>
            <person name="Venter J.C."/>
            <person name="Strausberg R.L."/>
            <person name="Brenner S."/>
        </authorList>
    </citation>
    <scope>NUCLEOTIDE SEQUENCE [LARGE SCALE GENOMIC DNA]</scope>
</reference>
<dbReference type="Proteomes" id="UP000314986">
    <property type="component" value="Unassembled WGS sequence"/>
</dbReference>
<proteinExistence type="predicted"/>
<accession>A0A4W3GDS3</accession>
<dbReference type="AlphaFoldDB" id="A0A4W3GDS3"/>
<reference evidence="2" key="2">
    <citation type="journal article" date="2007" name="PLoS Biol.">
        <title>Survey sequencing and comparative analysis of the elephant shark (Callorhinchus milii) genome.</title>
        <authorList>
            <person name="Venkatesh B."/>
            <person name="Kirkness E.F."/>
            <person name="Loh Y.H."/>
            <person name="Halpern A.L."/>
            <person name="Lee A.P."/>
            <person name="Johnson J."/>
            <person name="Dandona N."/>
            <person name="Viswanathan L.D."/>
            <person name="Tay A."/>
            <person name="Venter J.C."/>
            <person name="Strausberg R.L."/>
            <person name="Brenner S."/>
        </authorList>
    </citation>
    <scope>NUCLEOTIDE SEQUENCE [LARGE SCALE GENOMIC DNA]</scope>
</reference>
<evidence type="ECO:0000313" key="2">
    <source>
        <dbReference type="Proteomes" id="UP000314986"/>
    </source>
</evidence>